<protein>
    <recommendedName>
        <fullName evidence="4">MARVEL domain-containing protein</fullName>
    </recommendedName>
</protein>
<feature type="transmembrane region" description="Helical" evidence="1">
    <location>
        <begin position="74"/>
        <end position="96"/>
    </location>
</feature>
<organism evidence="2 3">
    <name type="scientific">Mycena maculata</name>
    <dbReference type="NCBI Taxonomy" id="230809"/>
    <lineage>
        <taxon>Eukaryota</taxon>
        <taxon>Fungi</taxon>
        <taxon>Dikarya</taxon>
        <taxon>Basidiomycota</taxon>
        <taxon>Agaricomycotina</taxon>
        <taxon>Agaricomycetes</taxon>
        <taxon>Agaricomycetidae</taxon>
        <taxon>Agaricales</taxon>
        <taxon>Marasmiineae</taxon>
        <taxon>Mycenaceae</taxon>
        <taxon>Mycena</taxon>
    </lineage>
</organism>
<feature type="transmembrane region" description="Helical" evidence="1">
    <location>
        <begin position="116"/>
        <end position="148"/>
    </location>
</feature>
<gene>
    <name evidence="2" type="ORF">DFH07DRAFT_1065191</name>
</gene>
<keyword evidence="1" id="KW-0472">Membrane</keyword>
<proteinExistence type="predicted"/>
<reference evidence="2" key="1">
    <citation type="submission" date="2023-03" db="EMBL/GenBank/DDBJ databases">
        <title>Massive genome expansion in bonnet fungi (Mycena s.s.) driven by repeated elements and novel gene families across ecological guilds.</title>
        <authorList>
            <consortium name="Lawrence Berkeley National Laboratory"/>
            <person name="Harder C.B."/>
            <person name="Miyauchi S."/>
            <person name="Viragh M."/>
            <person name="Kuo A."/>
            <person name="Thoen E."/>
            <person name="Andreopoulos B."/>
            <person name="Lu D."/>
            <person name="Skrede I."/>
            <person name="Drula E."/>
            <person name="Henrissat B."/>
            <person name="Morin E."/>
            <person name="Kohler A."/>
            <person name="Barry K."/>
            <person name="LaButti K."/>
            <person name="Morin E."/>
            <person name="Salamov A."/>
            <person name="Lipzen A."/>
            <person name="Mereny Z."/>
            <person name="Hegedus B."/>
            <person name="Baldrian P."/>
            <person name="Stursova M."/>
            <person name="Weitz H."/>
            <person name="Taylor A."/>
            <person name="Grigoriev I.V."/>
            <person name="Nagy L.G."/>
            <person name="Martin F."/>
            <person name="Kauserud H."/>
        </authorList>
    </citation>
    <scope>NUCLEOTIDE SEQUENCE</scope>
    <source>
        <strain evidence="2">CBHHK188m</strain>
    </source>
</reference>
<feature type="transmembrane region" description="Helical" evidence="1">
    <location>
        <begin position="40"/>
        <end position="62"/>
    </location>
</feature>
<dbReference type="AlphaFoldDB" id="A0AAD7MW65"/>
<dbReference type="EMBL" id="JARJLG010000159">
    <property type="protein sequence ID" value="KAJ7734752.1"/>
    <property type="molecule type" value="Genomic_DNA"/>
</dbReference>
<evidence type="ECO:0000313" key="2">
    <source>
        <dbReference type="EMBL" id="KAJ7734752.1"/>
    </source>
</evidence>
<comment type="caution">
    <text evidence="2">The sequence shown here is derived from an EMBL/GenBank/DDBJ whole genome shotgun (WGS) entry which is preliminary data.</text>
</comment>
<accession>A0AAD7MW65</accession>
<keyword evidence="1" id="KW-1133">Transmembrane helix</keyword>
<evidence type="ECO:0000313" key="3">
    <source>
        <dbReference type="Proteomes" id="UP001215280"/>
    </source>
</evidence>
<sequence>MSYKSRTCAYWITLILTLFEMVFTAEVAIMKGRAPHIAAFGFLATAAAFLTSICVVTLLSFHNKAYSRRRMTTAYVHFLTFTILAVTWFTLSIILTSQAPYECQKPPTTESTNDPIMAPIWCGMAMAATLLAWLVFISASASVVIVYLPVRHVSDGLHGNVAGQDLVGEELYSSNVNSKPSMAELPAIIIN</sequence>
<dbReference type="Proteomes" id="UP001215280">
    <property type="component" value="Unassembled WGS sequence"/>
</dbReference>
<name>A0AAD7MW65_9AGAR</name>
<keyword evidence="1" id="KW-0812">Transmembrane</keyword>
<keyword evidence="3" id="KW-1185">Reference proteome</keyword>
<evidence type="ECO:0000256" key="1">
    <source>
        <dbReference type="SAM" id="Phobius"/>
    </source>
</evidence>
<evidence type="ECO:0008006" key="4">
    <source>
        <dbReference type="Google" id="ProtNLM"/>
    </source>
</evidence>